<dbReference type="KEGG" id="uli:ETAA1_04140"/>
<feature type="chain" id="PRO_5021719008" evidence="2">
    <location>
        <begin position="22"/>
        <end position="259"/>
    </location>
</feature>
<protein>
    <submittedName>
        <fullName evidence="3">Photosystem I assembly protein Ycf3</fullName>
    </submittedName>
</protein>
<dbReference type="OrthoDB" id="495305at2"/>
<sequence length="259" mass="27180" precursor="true">MRPIALLITALALPASGCLTAGGGGVPAWLAAKTDSPLVPSGPTGPASAAPPKATELAPNESAALTLAMAEGLEKDGKDADAAACYERARQLDPSVADRAAHRLAILYDRNDEQAKAMAEFTSLLKKRPRDAALLCDVGYSHYNRGRWAEAEVHLRKAVAADRTSKRAWNNLGLALAMQGKEREALECFEKAVTPAEAQANLGFCLAVQGKRDEAKAAYQRALNLEPALRMAQAALARLEAPPTAPGAGLTLPDVPPGE</sequence>
<dbReference type="InterPro" id="IPR011990">
    <property type="entry name" value="TPR-like_helical_dom_sf"/>
</dbReference>
<dbReference type="Pfam" id="PF13432">
    <property type="entry name" value="TPR_16"/>
    <property type="match status" value="1"/>
</dbReference>
<keyword evidence="2" id="KW-0732">Signal</keyword>
<dbReference type="SMART" id="SM00028">
    <property type="entry name" value="TPR"/>
    <property type="match status" value="5"/>
</dbReference>
<keyword evidence="4" id="KW-1185">Reference proteome</keyword>
<organism evidence="3 4">
    <name type="scientific">Urbifossiella limnaea</name>
    <dbReference type="NCBI Taxonomy" id="2528023"/>
    <lineage>
        <taxon>Bacteria</taxon>
        <taxon>Pseudomonadati</taxon>
        <taxon>Planctomycetota</taxon>
        <taxon>Planctomycetia</taxon>
        <taxon>Gemmatales</taxon>
        <taxon>Gemmataceae</taxon>
        <taxon>Urbifossiella</taxon>
    </lineage>
</organism>
<dbReference type="PANTHER" id="PTHR12558">
    <property type="entry name" value="CELL DIVISION CYCLE 16,23,27"/>
    <property type="match status" value="1"/>
</dbReference>
<dbReference type="SUPFAM" id="SSF48452">
    <property type="entry name" value="TPR-like"/>
    <property type="match status" value="1"/>
</dbReference>
<evidence type="ECO:0000313" key="3">
    <source>
        <dbReference type="EMBL" id="QDU18524.1"/>
    </source>
</evidence>
<gene>
    <name evidence="3" type="ORF">ETAA1_04140</name>
</gene>
<keyword evidence="1" id="KW-0802">TPR repeat</keyword>
<accession>A0A517XLZ4</accession>
<dbReference type="RefSeq" id="WP_145233877.1">
    <property type="nucleotide sequence ID" value="NZ_CP036273.1"/>
</dbReference>
<dbReference type="AlphaFoldDB" id="A0A517XLZ4"/>
<reference evidence="3 4" key="1">
    <citation type="submission" date="2019-02" db="EMBL/GenBank/DDBJ databases">
        <title>Deep-cultivation of Planctomycetes and their phenomic and genomic characterization uncovers novel biology.</title>
        <authorList>
            <person name="Wiegand S."/>
            <person name="Jogler M."/>
            <person name="Boedeker C."/>
            <person name="Pinto D."/>
            <person name="Vollmers J."/>
            <person name="Rivas-Marin E."/>
            <person name="Kohn T."/>
            <person name="Peeters S.H."/>
            <person name="Heuer A."/>
            <person name="Rast P."/>
            <person name="Oberbeckmann S."/>
            <person name="Bunk B."/>
            <person name="Jeske O."/>
            <person name="Meyerdierks A."/>
            <person name="Storesund J.E."/>
            <person name="Kallscheuer N."/>
            <person name="Luecker S."/>
            <person name="Lage O.M."/>
            <person name="Pohl T."/>
            <person name="Merkel B.J."/>
            <person name="Hornburger P."/>
            <person name="Mueller R.-W."/>
            <person name="Bruemmer F."/>
            <person name="Labrenz M."/>
            <person name="Spormann A.M."/>
            <person name="Op den Camp H."/>
            <person name="Overmann J."/>
            <person name="Amann R."/>
            <person name="Jetten M.S.M."/>
            <person name="Mascher T."/>
            <person name="Medema M.H."/>
            <person name="Devos D.P."/>
            <person name="Kaster A.-K."/>
            <person name="Ovreas L."/>
            <person name="Rohde M."/>
            <person name="Galperin M.Y."/>
            <person name="Jogler C."/>
        </authorList>
    </citation>
    <scope>NUCLEOTIDE SEQUENCE [LARGE SCALE GENOMIC DNA]</scope>
    <source>
        <strain evidence="3 4">ETA_A1</strain>
    </source>
</reference>
<feature type="signal peptide" evidence="2">
    <location>
        <begin position="1"/>
        <end position="21"/>
    </location>
</feature>
<evidence type="ECO:0000256" key="2">
    <source>
        <dbReference type="SAM" id="SignalP"/>
    </source>
</evidence>
<dbReference type="Pfam" id="PF13174">
    <property type="entry name" value="TPR_6"/>
    <property type="match status" value="1"/>
</dbReference>
<evidence type="ECO:0000313" key="4">
    <source>
        <dbReference type="Proteomes" id="UP000319576"/>
    </source>
</evidence>
<dbReference type="InterPro" id="IPR019734">
    <property type="entry name" value="TPR_rpt"/>
</dbReference>
<dbReference type="PROSITE" id="PS50005">
    <property type="entry name" value="TPR"/>
    <property type="match status" value="1"/>
</dbReference>
<dbReference type="PROSITE" id="PS50293">
    <property type="entry name" value="TPR_REGION"/>
    <property type="match status" value="1"/>
</dbReference>
<dbReference type="Gene3D" id="1.25.40.10">
    <property type="entry name" value="Tetratricopeptide repeat domain"/>
    <property type="match status" value="3"/>
</dbReference>
<dbReference type="PANTHER" id="PTHR12558:SF13">
    <property type="entry name" value="CELL DIVISION CYCLE PROTEIN 27 HOMOLOG"/>
    <property type="match status" value="1"/>
</dbReference>
<dbReference type="EMBL" id="CP036273">
    <property type="protein sequence ID" value="QDU18524.1"/>
    <property type="molecule type" value="Genomic_DNA"/>
</dbReference>
<evidence type="ECO:0000256" key="1">
    <source>
        <dbReference type="PROSITE-ProRule" id="PRU00339"/>
    </source>
</evidence>
<proteinExistence type="predicted"/>
<dbReference type="Proteomes" id="UP000319576">
    <property type="component" value="Chromosome"/>
</dbReference>
<feature type="repeat" description="TPR" evidence="1">
    <location>
        <begin position="196"/>
        <end position="229"/>
    </location>
</feature>
<name>A0A517XLZ4_9BACT</name>